<evidence type="ECO:0000256" key="3">
    <source>
        <dbReference type="ARBA" id="ARBA00022989"/>
    </source>
</evidence>
<dbReference type="CDD" id="cd17316">
    <property type="entry name" value="MFS_SV2_like"/>
    <property type="match status" value="1"/>
</dbReference>
<feature type="transmembrane region" description="Helical" evidence="6">
    <location>
        <begin position="111"/>
        <end position="135"/>
    </location>
</feature>
<comment type="subcellular location">
    <subcellularLocation>
        <location evidence="1">Membrane</location>
        <topology evidence="1">Multi-pass membrane protein</topology>
    </subcellularLocation>
</comment>
<keyword evidence="2 6" id="KW-0812">Transmembrane</keyword>
<feature type="transmembrane region" description="Helical" evidence="6">
    <location>
        <begin position="353"/>
        <end position="376"/>
    </location>
</feature>
<dbReference type="InterPro" id="IPR036259">
    <property type="entry name" value="MFS_trans_sf"/>
</dbReference>
<feature type="transmembrane region" description="Helical" evidence="6">
    <location>
        <begin position="40"/>
        <end position="58"/>
    </location>
</feature>
<feature type="transmembrane region" description="Helical" evidence="6">
    <location>
        <begin position="329"/>
        <end position="347"/>
    </location>
</feature>
<feature type="transmembrane region" description="Helical" evidence="6">
    <location>
        <begin position="78"/>
        <end position="99"/>
    </location>
</feature>
<dbReference type="STRING" id="1280837.A0A316VIV2"/>
<evidence type="ECO:0000256" key="4">
    <source>
        <dbReference type="ARBA" id="ARBA00023136"/>
    </source>
</evidence>
<evidence type="ECO:0000256" key="6">
    <source>
        <dbReference type="SAM" id="Phobius"/>
    </source>
</evidence>
<dbReference type="PROSITE" id="PS50850">
    <property type="entry name" value="MFS"/>
    <property type="match status" value="1"/>
</dbReference>
<feature type="domain" description="Major facilitator superfamily (MFS) profile" evidence="7">
    <location>
        <begin position="42"/>
        <end position="461"/>
    </location>
</feature>
<dbReference type="AlphaFoldDB" id="A0A316VIV2"/>
<keyword evidence="3 6" id="KW-1133">Transmembrane helix</keyword>
<reference evidence="8 9" key="1">
    <citation type="journal article" date="2018" name="Mol. Biol. Evol.">
        <title>Broad Genomic Sampling Reveals a Smut Pathogenic Ancestry of the Fungal Clade Ustilaginomycotina.</title>
        <authorList>
            <person name="Kijpornyongpan T."/>
            <person name="Mondo S.J."/>
            <person name="Barry K."/>
            <person name="Sandor L."/>
            <person name="Lee J."/>
            <person name="Lipzen A."/>
            <person name="Pangilinan J."/>
            <person name="LaButti K."/>
            <person name="Hainaut M."/>
            <person name="Henrissat B."/>
            <person name="Grigoriev I.V."/>
            <person name="Spatafora J.W."/>
            <person name="Aime M.C."/>
        </authorList>
    </citation>
    <scope>NUCLEOTIDE SEQUENCE [LARGE SCALE GENOMIC DNA]</scope>
    <source>
        <strain evidence="8 9">MCA 3882</strain>
    </source>
</reference>
<name>A0A316VIV2_9BASI</name>
<feature type="transmembrane region" description="Helical" evidence="6">
    <location>
        <begin position="303"/>
        <end position="322"/>
    </location>
</feature>
<dbReference type="InterPro" id="IPR020846">
    <property type="entry name" value="MFS_dom"/>
</dbReference>
<dbReference type="InterPro" id="IPR011701">
    <property type="entry name" value="MFS"/>
</dbReference>
<dbReference type="InParanoid" id="A0A316VIV2"/>
<dbReference type="RefSeq" id="XP_025356253.1">
    <property type="nucleotide sequence ID" value="XM_025498877.1"/>
</dbReference>
<dbReference type="PANTHER" id="PTHR23508:SF10">
    <property type="entry name" value="CARBOXYLIC ACID TRANSPORTER PROTEIN HOMOLOG"/>
    <property type="match status" value="1"/>
</dbReference>
<organism evidence="8 9">
    <name type="scientific">Meira miltonrushii</name>
    <dbReference type="NCBI Taxonomy" id="1280837"/>
    <lineage>
        <taxon>Eukaryota</taxon>
        <taxon>Fungi</taxon>
        <taxon>Dikarya</taxon>
        <taxon>Basidiomycota</taxon>
        <taxon>Ustilaginomycotina</taxon>
        <taxon>Exobasidiomycetes</taxon>
        <taxon>Exobasidiales</taxon>
        <taxon>Brachybasidiaceae</taxon>
        <taxon>Meira</taxon>
    </lineage>
</organism>
<dbReference type="GeneID" id="37020658"/>
<dbReference type="FunFam" id="1.20.1250.20:FF:000340">
    <property type="entry name" value="MFS transporter, SHS family, lactate transporter"/>
    <property type="match status" value="1"/>
</dbReference>
<dbReference type="SUPFAM" id="SSF103473">
    <property type="entry name" value="MFS general substrate transporter"/>
    <property type="match status" value="1"/>
</dbReference>
<feature type="compositionally biased region" description="Basic and acidic residues" evidence="5">
    <location>
        <begin position="495"/>
        <end position="522"/>
    </location>
</feature>
<protein>
    <submittedName>
        <fullName evidence="8">MFS general substrate transporter</fullName>
    </submittedName>
</protein>
<dbReference type="OrthoDB" id="5296287at2759"/>
<dbReference type="Proteomes" id="UP000245771">
    <property type="component" value="Unassembled WGS sequence"/>
</dbReference>
<gene>
    <name evidence="8" type="ORF">FA14DRAFT_160896</name>
</gene>
<evidence type="ECO:0000313" key="8">
    <source>
        <dbReference type="EMBL" id="PWN35951.1"/>
    </source>
</evidence>
<feature type="transmembrane region" description="Helical" evidence="6">
    <location>
        <begin position="435"/>
        <end position="457"/>
    </location>
</feature>
<dbReference type="GO" id="GO:0005886">
    <property type="term" value="C:plasma membrane"/>
    <property type="evidence" value="ECO:0007669"/>
    <property type="project" value="TreeGrafter"/>
</dbReference>
<evidence type="ECO:0000256" key="5">
    <source>
        <dbReference type="SAM" id="MobiDB-lite"/>
    </source>
</evidence>
<dbReference type="PANTHER" id="PTHR23508">
    <property type="entry name" value="CARBOXYLIC ACID TRANSPORTER PROTEIN HOMOLOG"/>
    <property type="match status" value="1"/>
</dbReference>
<keyword evidence="9" id="KW-1185">Reference proteome</keyword>
<dbReference type="Pfam" id="PF07690">
    <property type="entry name" value="MFS_1"/>
    <property type="match status" value="1"/>
</dbReference>
<proteinExistence type="predicted"/>
<accession>A0A316VIV2</accession>
<evidence type="ECO:0000313" key="9">
    <source>
        <dbReference type="Proteomes" id="UP000245771"/>
    </source>
</evidence>
<feature type="transmembrane region" description="Helical" evidence="6">
    <location>
        <begin position="254"/>
        <end position="272"/>
    </location>
</feature>
<dbReference type="EMBL" id="KZ819603">
    <property type="protein sequence ID" value="PWN35951.1"/>
    <property type="molecule type" value="Genomic_DNA"/>
</dbReference>
<evidence type="ECO:0000256" key="1">
    <source>
        <dbReference type="ARBA" id="ARBA00004141"/>
    </source>
</evidence>
<feature type="region of interest" description="Disordered" evidence="5">
    <location>
        <begin position="476"/>
        <end position="522"/>
    </location>
</feature>
<dbReference type="Gene3D" id="1.20.1250.20">
    <property type="entry name" value="MFS general substrate transporter like domains"/>
    <property type="match status" value="2"/>
</dbReference>
<feature type="transmembrane region" description="Helical" evidence="6">
    <location>
        <begin position="198"/>
        <end position="217"/>
    </location>
</feature>
<dbReference type="GO" id="GO:0035879">
    <property type="term" value="P:plasma membrane lactate transport"/>
    <property type="evidence" value="ECO:0007669"/>
    <property type="project" value="TreeGrafter"/>
</dbReference>
<evidence type="ECO:0000256" key="2">
    <source>
        <dbReference type="ARBA" id="ARBA00022692"/>
    </source>
</evidence>
<dbReference type="GO" id="GO:0015355">
    <property type="term" value="F:secondary active monocarboxylate transmembrane transporter activity"/>
    <property type="evidence" value="ECO:0007669"/>
    <property type="project" value="TreeGrafter"/>
</dbReference>
<sequence>MKDLTNGLFKLPSKEERRIARAGAPINPIKLIAMLTPMQGLMFFSGWLAWVMDAWDFFSVSLSVTSLVKQFDKPDPTSVTTAITLTLLFRPLGAIIFGLASDRYGRKWPLVINLIIIAVLSLGTGFVQTFAQFLAVRSLFGIGMGGIWGMAASTALESMPAAPRGLFSGVLQQGYPVGYLFAASANLKWVAPANNWRYLFYLGAGLSLFAALVRVSLPESEVFRKVQEERKASGTQSNKGKEFMRQTWEMLKHNWPRVIYGILLMTGFNFFSHSSQDLYPTMIEKDSLAYLPDPEAKLLASKATIIGNCGAIAGGFVAGYLSQYFGRRLTIIAFTLLAAAMIPAWILPKSFSGLAAGAFFLQFGVQGAWGVIPIYLNEISPPAFRATFPGVAYQVGNMVSAASAQIESTGGVHNQKPNPRYTPGSTTQKPTINNYALVSAILLGVVCAYIIIVVLFGEEYRGAHFENAPVATEAHAGEIDPEELVQHSRRGSHAGGEDSIEHVGDMARTDEKSDDASNEEKR</sequence>
<evidence type="ECO:0000259" key="7">
    <source>
        <dbReference type="PROSITE" id="PS50850"/>
    </source>
</evidence>
<keyword evidence="4 6" id="KW-0472">Membrane</keyword>